<dbReference type="SUPFAM" id="SSF55729">
    <property type="entry name" value="Acyl-CoA N-acyltransferases (Nat)"/>
    <property type="match status" value="1"/>
</dbReference>
<dbReference type="CDD" id="cd04301">
    <property type="entry name" value="NAT_SF"/>
    <property type="match status" value="1"/>
</dbReference>
<evidence type="ECO:0000313" key="5">
    <source>
        <dbReference type="Proteomes" id="UP000036334"/>
    </source>
</evidence>
<dbReference type="PANTHER" id="PTHR43800">
    <property type="entry name" value="PEPTIDYL-LYSINE N-ACETYLTRANSFERASE YJAB"/>
    <property type="match status" value="1"/>
</dbReference>
<protein>
    <submittedName>
        <fullName evidence="4">GCN5 family acetyltransferase</fullName>
    </submittedName>
</protein>
<keyword evidence="5" id="KW-1185">Reference proteome</keyword>
<evidence type="ECO:0000256" key="1">
    <source>
        <dbReference type="ARBA" id="ARBA00022679"/>
    </source>
</evidence>
<dbReference type="InterPro" id="IPR016181">
    <property type="entry name" value="Acyl_CoA_acyltransferase"/>
</dbReference>
<organism evidence="4 5">
    <name type="scientific">Mycobacterium haemophilum</name>
    <dbReference type="NCBI Taxonomy" id="29311"/>
    <lineage>
        <taxon>Bacteria</taxon>
        <taxon>Bacillati</taxon>
        <taxon>Actinomycetota</taxon>
        <taxon>Actinomycetes</taxon>
        <taxon>Mycobacteriales</taxon>
        <taxon>Mycobacteriaceae</taxon>
        <taxon>Mycobacterium</taxon>
    </lineage>
</organism>
<keyword evidence="2" id="KW-0012">Acyltransferase</keyword>
<dbReference type="AlphaFoldDB" id="A0A0I9TT86"/>
<reference evidence="4 5" key="1">
    <citation type="submission" date="2015-05" db="EMBL/GenBank/DDBJ databases">
        <title>Genome sequence of Mycobacterium haemophilum.</title>
        <authorList>
            <person name="Greninger A.L."/>
            <person name="Cunningham G."/>
            <person name="Miller S."/>
        </authorList>
    </citation>
    <scope>NUCLEOTIDE SEQUENCE [LARGE SCALE GENOMIC DNA]</scope>
    <source>
        <strain evidence="5">UC1</strain>
    </source>
</reference>
<dbReference type="Gene3D" id="3.40.630.30">
    <property type="match status" value="1"/>
</dbReference>
<gene>
    <name evidence="4" type="ORF">ABH38_12130</name>
</gene>
<dbReference type="OrthoDB" id="9788300at2"/>
<dbReference type="GO" id="GO:0016747">
    <property type="term" value="F:acyltransferase activity, transferring groups other than amino-acyl groups"/>
    <property type="evidence" value="ECO:0007669"/>
    <property type="project" value="InterPro"/>
</dbReference>
<dbReference type="PROSITE" id="PS51186">
    <property type="entry name" value="GNAT"/>
    <property type="match status" value="1"/>
</dbReference>
<evidence type="ECO:0000313" key="4">
    <source>
        <dbReference type="EMBL" id="KLO36315.1"/>
    </source>
</evidence>
<evidence type="ECO:0000256" key="2">
    <source>
        <dbReference type="ARBA" id="ARBA00023315"/>
    </source>
</evidence>
<proteinExistence type="predicted"/>
<dbReference type="RefSeq" id="WP_047314618.1">
    <property type="nucleotide sequence ID" value="NZ_LDPQ01000007.1"/>
</dbReference>
<sequence>MESTNALVLRPCRGAAEWPALVRIWRSAVEATHEFLSSEDIDYYETRLAGEYLGLVELTVAAVDGTPVGFSGVADQKLEMLFIDQQHRGHGVGSALLHAAMTKTPGLLVDVNEQNPQAVGFYHHRGFITLGRSETDSDGRQFPILHLGLAQL</sequence>
<name>A0A0I9TT86_9MYCO</name>
<accession>A0A0I9TT86</accession>
<dbReference type="Proteomes" id="UP000036334">
    <property type="component" value="Unassembled WGS sequence"/>
</dbReference>
<dbReference type="Pfam" id="PF13673">
    <property type="entry name" value="Acetyltransf_10"/>
    <property type="match status" value="1"/>
</dbReference>
<dbReference type="InterPro" id="IPR000182">
    <property type="entry name" value="GNAT_dom"/>
</dbReference>
<dbReference type="STRING" id="1202450.B586_09720"/>
<dbReference type="EMBL" id="LDPR01000009">
    <property type="protein sequence ID" value="KLO36315.1"/>
    <property type="molecule type" value="Genomic_DNA"/>
</dbReference>
<dbReference type="PANTHER" id="PTHR43800:SF1">
    <property type="entry name" value="PEPTIDYL-LYSINE N-ACETYLTRANSFERASE YJAB"/>
    <property type="match status" value="1"/>
</dbReference>
<feature type="domain" description="N-acetyltransferase" evidence="3">
    <location>
        <begin position="7"/>
        <end position="152"/>
    </location>
</feature>
<dbReference type="PATRIC" id="fig|29311.18.peg.4009"/>
<evidence type="ECO:0000259" key="3">
    <source>
        <dbReference type="PROSITE" id="PS51186"/>
    </source>
</evidence>
<keyword evidence="1 4" id="KW-0808">Transferase</keyword>
<comment type="caution">
    <text evidence="4">The sequence shown here is derived from an EMBL/GenBank/DDBJ whole genome shotgun (WGS) entry which is preliminary data.</text>
</comment>